<dbReference type="NCBIfam" id="TIGR02383">
    <property type="entry name" value="Hfq"/>
    <property type="match status" value="1"/>
</dbReference>
<dbReference type="Proteomes" id="UP000007050">
    <property type="component" value="Chromosome"/>
</dbReference>
<dbReference type="NCBIfam" id="NF001602">
    <property type="entry name" value="PRK00395.1"/>
    <property type="match status" value="1"/>
</dbReference>
<dbReference type="InterPro" id="IPR005001">
    <property type="entry name" value="Hfq"/>
</dbReference>
<gene>
    <name evidence="3" type="primary">hfq</name>
    <name evidence="5" type="ORF">ES1_11750</name>
</gene>
<dbReference type="Gene3D" id="2.30.30.100">
    <property type="match status" value="1"/>
</dbReference>
<sequence length="105" mass="12280">MILFYFMFRKKAEKRKDVIKMAKELNLQDVFLNQARKEKIPVTIYITNGFQFKGLVRGFDNYTVILDTDGKQNLIYKHAISTITPLRAVSILDAFDRTDSEDVKE</sequence>
<comment type="subunit">
    <text evidence="3">Homohexamer.</text>
</comment>
<dbReference type="GO" id="GO:0003723">
    <property type="term" value="F:RNA binding"/>
    <property type="evidence" value="ECO:0007669"/>
    <property type="project" value="UniProtKB-UniRule"/>
</dbReference>
<dbReference type="HOGENOM" id="CLU_113688_0_0_9"/>
<dbReference type="GO" id="GO:0043487">
    <property type="term" value="P:regulation of RNA stability"/>
    <property type="evidence" value="ECO:0007669"/>
    <property type="project" value="TreeGrafter"/>
</dbReference>
<reference evidence="5 6" key="1">
    <citation type="submission" date="2010-03" db="EMBL/GenBank/DDBJ databases">
        <title>The genome sequence of Eubacterium siraeum V10Sc8a.</title>
        <authorList>
            <consortium name="metaHIT consortium -- http://www.metahit.eu/"/>
            <person name="Pajon A."/>
            <person name="Turner K."/>
            <person name="Parkhill J."/>
            <person name="Duncan S."/>
            <person name="Flint H."/>
        </authorList>
    </citation>
    <scope>NUCLEOTIDE SEQUENCE [LARGE SCALE GENOMIC DNA]</scope>
    <source>
        <strain evidence="5 6">V10Sc8a</strain>
    </source>
</reference>
<dbReference type="PANTHER" id="PTHR34772:SF1">
    <property type="entry name" value="RNA-BINDING PROTEIN HFQ"/>
    <property type="match status" value="1"/>
</dbReference>
<protein>
    <recommendedName>
        <fullName evidence="3">RNA-binding protein Hfq</fullName>
    </recommendedName>
</protein>
<comment type="function">
    <text evidence="3">RNA chaperone that binds small regulatory RNA (sRNAs) and mRNAs to facilitate mRNA translational regulation in response to envelope stress, environmental stress and changes in metabolite concentrations. Also binds with high specificity to tRNAs.</text>
</comment>
<accession>D4MKB0</accession>
<dbReference type="Pfam" id="PF17209">
    <property type="entry name" value="Hfq"/>
    <property type="match status" value="1"/>
</dbReference>
<dbReference type="PANTHER" id="PTHR34772">
    <property type="entry name" value="RNA-BINDING PROTEIN HFQ"/>
    <property type="match status" value="1"/>
</dbReference>
<dbReference type="SUPFAM" id="SSF50182">
    <property type="entry name" value="Sm-like ribonucleoproteins"/>
    <property type="match status" value="1"/>
</dbReference>
<evidence type="ECO:0000313" key="6">
    <source>
        <dbReference type="Proteomes" id="UP000007050"/>
    </source>
</evidence>
<reference evidence="5 6" key="2">
    <citation type="submission" date="2010-03" db="EMBL/GenBank/DDBJ databases">
        <authorList>
            <person name="Pajon A."/>
        </authorList>
    </citation>
    <scope>NUCLEOTIDE SEQUENCE [LARGE SCALE GENOMIC DNA]</scope>
    <source>
        <strain evidence="5 6">V10Sc8a</strain>
    </source>
</reference>
<name>D4MKB0_9FIRM</name>
<dbReference type="PROSITE" id="PS52002">
    <property type="entry name" value="SM"/>
    <property type="match status" value="1"/>
</dbReference>
<feature type="domain" description="Sm" evidence="4">
    <location>
        <begin position="29"/>
        <end position="89"/>
    </location>
</feature>
<evidence type="ECO:0000256" key="2">
    <source>
        <dbReference type="ARBA" id="ARBA00023016"/>
    </source>
</evidence>
<dbReference type="CDD" id="cd01716">
    <property type="entry name" value="Hfq"/>
    <property type="match status" value="1"/>
</dbReference>
<dbReference type="HAMAP" id="MF_00436">
    <property type="entry name" value="Hfq"/>
    <property type="match status" value="1"/>
</dbReference>
<organism evidence="5 6">
    <name type="scientific">[Eubacterium] siraeum V10Sc8a</name>
    <dbReference type="NCBI Taxonomy" id="717961"/>
    <lineage>
        <taxon>Bacteria</taxon>
        <taxon>Bacillati</taxon>
        <taxon>Bacillota</taxon>
        <taxon>Clostridia</taxon>
        <taxon>Eubacteriales</taxon>
        <taxon>Oscillospiraceae</taxon>
        <taxon>Oscillospiraceae incertae sedis</taxon>
    </lineage>
</organism>
<evidence type="ECO:0000259" key="4">
    <source>
        <dbReference type="PROSITE" id="PS52002"/>
    </source>
</evidence>
<dbReference type="KEGG" id="esr:ES1_11750"/>
<dbReference type="GO" id="GO:0006355">
    <property type="term" value="P:regulation of DNA-templated transcription"/>
    <property type="evidence" value="ECO:0007669"/>
    <property type="project" value="InterPro"/>
</dbReference>
<keyword evidence="1 3" id="KW-0694">RNA-binding</keyword>
<evidence type="ECO:0000256" key="1">
    <source>
        <dbReference type="ARBA" id="ARBA00022884"/>
    </source>
</evidence>
<evidence type="ECO:0000313" key="5">
    <source>
        <dbReference type="EMBL" id="CBL34193.1"/>
    </source>
</evidence>
<dbReference type="EMBL" id="FP929059">
    <property type="protein sequence ID" value="CBL34193.1"/>
    <property type="molecule type" value="Genomic_DNA"/>
</dbReference>
<dbReference type="InterPro" id="IPR010920">
    <property type="entry name" value="LSM_dom_sf"/>
</dbReference>
<dbReference type="AlphaFoldDB" id="D4MKB0"/>
<dbReference type="GO" id="GO:0045974">
    <property type="term" value="P:regulation of translation, ncRNA-mediated"/>
    <property type="evidence" value="ECO:0007669"/>
    <property type="project" value="TreeGrafter"/>
</dbReference>
<keyword evidence="2 3" id="KW-0346">Stress response</keyword>
<comment type="similarity">
    <text evidence="3">Belongs to the Hfq family.</text>
</comment>
<dbReference type="InterPro" id="IPR047575">
    <property type="entry name" value="Sm"/>
</dbReference>
<dbReference type="GO" id="GO:0005829">
    <property type="term" value="C:cytosol"/>
    <property type="evidence" value="ECO:0007669"/>
    <property type="project" value="TreeGrafter"/>
</dbReference>
<evidence type="ECO:0000256" key="3">
    <source>
        <dbReference type="HAMAP-Rule" id="MF_00436"/>
    </source>
</evidence>
<proteinExistence type="inferred from homology"/>
<dbReference type="PATRIC" id="fig|717961.3.peg.1266"/>